<dbReference type="Gene3D" id="2.30.30.40">
    <property type="entry name" value="SH3 Domains"/>
    <property type="match status" value="2"/>
</dbReference>
<comment type="similarity">
    <text evidence="1">Belongs to the peptidase C40 family.</text>
</comment>
<dbReference type="AlphaFoldDB" id="A0A5N5IV03"/>
<dbReference type="InterPro" id="IPR003646">
    <property type="entry name" value="SH3-like_bac-type"/>
</dbReference>
<accession>A0A5N5IV03</accession>
<organism evidence="7 8">
    <name type="scientific">Flagellimonas hadalis</name>
    <dbReference type="NCBI Taxonomy" id="2597517"/>
    <lineage>
        <taxon>Bacteria</taxon>
        <taxon>Pseudomonadati</taxon>
        <taxon>Bacteroidota</taxon>
        <taxon>Flavobacteriia</taxon>
        <taxon>Flavobacteriales</taxon>
        <taxon>Flavobacteriaceae</taxon>
        <taxon>Flagellimonas</taxon>
    </lineage>
</organism>
<keyword evidence="5" id="KW-0732">Signal</keyword>
<evidence type="ECO:0000256" key="5">
    <source>
        <dbReference type="SAM" id="SignalP"/>
    </source>
</evidence>
<dbReference type="Pfam" id="PF00877">
    <property type="entry name" value="NLPC_P60"/>
    <property type="match status" value="1"/>
</dbReference>
<reference evidence="7" key="1">
    <citation type="submission" date="2019-10" db="EMBL/GenBank/DDBJ databases">
        <title>Muricauda hadale sp. nov., a piezophilic bacterium isolated from hadopelagic water of the Mariana Trench.</title>
        <authorList>
            <person name="Wei Y."/>
        </authorList>
    </citation>
    <scope>NUCLEOTIDE SEQUENCE [LARGE SCALE GENOMIC DNA]</scope>
    <source>
        <strain evidence="7">MT-229</strain>
    </source>
</reference>
<dbReference type="InterPro" id="IPR038765">
    <property type="entry name" value="Papain-like_cys_pep_sf"/>
</dbReference>
<keyword evidence="8" id="KW-1185">Reference proteome</keyword>
<name>A0A5N5IV03_9FLAO</name>
<evidence type="ECO:0000256" key="4">
    <source>
        <dbReference type="ARBA" id="ARBA00022807"/>
    </source>
</evidence>
<evidence type="ECO:0000313" key="7">
    <source>
        <dbReference type="EMBL" id="KAB5492084.1"/>
    </source>
</evidence>
<evidence type="ECO:0000256" key="3">
    <source>
        <dbReference type="ARBA" id="ARBA00022801"/>
    </source>
</evidence>
<comment type="caution">
    <text evidence="7">The sequence shown here is derived from an EMBL/GenBank/DDBJ whole genome shotgun (WGS) entry which is preliminary data.</text>
</comment>
<protein>
    <submittedName>
        <fullName evidence="7">NlpC/P60 family protein</fullName>
    </submittedName>
</protein>
<dbReference type="PANTHER" id="PTHR47053:SF1">
    <property type="entry name" value="MUREIN DD-ENDOPEPTIDASE MEPH-RELATED"/>
    <property type="match status" value="1"/>
</dbReference>
<dbReference type="OrthoDB" id="9813368at2"/>
<dbReference type="PANTHER" id="PTHR47053">
    <property type="entry name" value="MUREIN DD-ENDOPEPTIDASE MEPH-RELATED"/>
    <property type="match status" value="1"/>
</dbReference>
<dbReference type="PROSITE" id="PS51257">
    <property type="entry name" value="PROKAR_LIPOPROTEIN"/>
    <property type="match status" value="1"/>
</dbReference>
<keyword evidence="2" id="KW-0645">Protease</keyword>
<feature type="signal peptide" evidence="5">
    <location>
        <begin position="1"/>
        <end position="23"/>
    </location>
</feature>
<gene>
    <name evidence="7" type="ORF">FOT42_003785</name>
</gene>
<dbReference type="GO" id="GO:0006508">
    <property type="term" value="P:proteolysis"/>
    <property type="evidence" value="ECO:0007669"/>
    <property type="project" value="UniProtKB-KW"/>
</dbReference>
<dbReference type="GO" id="GO:0008234">
    <property type="term" value="F:cysteine-type peptidase activity"/>
    <property type="evidence" value="ECO:0007669"/>
    <property type="project" value="UniProtKB-KW"/>
</dbReference>
<dbReference type="EMBL" id="VNIK02000001">
    <property type="protein sequence ID" value="KAB5492084.1"/>
    <property type="molecule type" value="Genomic_DNA"/>
</dbReference>
<dbReference type="Pfam" id="PF08239">
    <property type="entry name" value="SH3_3"/>
    <property type="match status" value="1"/>
</dbReference>
<dbReference type="Proteomes" id="UP000319204">
    <property type="component" value="Unassembled WGS sequence"/>
</dbReference>
<evidence type="ECO:0000259" key="6">
    <source>
        <dbReference type="PROSITE" id="PS51935"/>
    </source>
</evidence>
<dbReference type="SUPFAM" id="SSF54001">
    <property type="entry name" value="Cysteine proteinases"/>
    <property type="match status" value="1"/>
</dbReference>
<sequence length="400" mass="44867">MKILFSLQKRCCFYALLTLVFMACETKTDTGPNKVEEAISSIKSTYAPDTRVVLFDIEAIQSPEGYTLKGGTSLPEALDALRKQLEQEQITFRDSVEVLPSASLEGNIYGAIALSVANLRSRPAHSAEMVTQGTLGMPVKVYQMHGSWYRIQTPDHYLGWVDSRGIELMDKTRFQDWQDSEKLIYTQTYGHAFAEANSAAQVVSDLVAGNILKLIAEDGTFYQVKYPDGKNGFVPKSEASPYLDWKSNLSFSKEALVETSKTMLGVPYLWGGTSTKGVDCSGFTKTVYFMNGMIIPRDASQQIHEGSLIDDSREFDKLIPGDLLFFGRKATDSTSERVVHVGMWIGNNEFIHSAGNVHISSMDKNADNFDEYNYDRYLRSKRILNQKDEGLLYLTEQDVF</sequence>
<feature type="domain" description="NlpC/P60" evidence="6">
    <location>
        <begin position="250"/>
        <end position="384"/>
    </location>
</feature>
<dbReference type="InterPro" id="IPR000064">
    <property type="entry name" value="NLP_P60_dom"/>
</dbReference>
<dbReference type="InterPro" id="IPR051202">
    <property type="entry name" value="Peptidase_C40"/>
</dbReference>
<proteinExistence type="inferred from homology"/>
<feature type="chain" id="PRO_5024340579" evidence="5">
    <location>
        <begin position="24"/>
        <end position="400"/>
    </location>
</feature>
<keyword evidence="3" id="KW-0378">Hydrolase</keyword>
<dbReference type="Gene3D" id="3.90.1720.10">
    <property type="entry name" value="endopeptidase domain like (from Nostoc punctiforme)"/>
    <property type="match status" value="1"/>
</dbReference>
<evidence type="ECO:0000256" key="1">
    <source>
        <dbReference type="ARBA" id="ARBA00007074"/>
    </source>
</evidence>
<keyword evidence="4" id="KW-0788">Thiol protease</keyword>
<evidence type="ECO:0000313" key="8">
    <source>
        <dbReference type="Proteomes" id="UP000319204"/>
    </source>
</evidence>
<evidence type="ECO:0000256" key="2">
    <source>
        <dbReference type="ARBA" id="ARBA00022670"/>
    </source>
</evidence>
<dbReference type="PROSITE" id="PS51935">
    <property type="entry name" value="NLPC_P60"/>
    <property type="match status" value="1"/>
</dbReference>